<dbReference type="EMBL" id="CP039704">
    <property type="protein sequence ID" value="QCI78656.1"/>
    <property type="molecule type" value="Genomic_DNA"/>
</dbReference>
<evidence type="ECO:0000313" key="1">
    <source>
        <dbReference type="EMBL" id="QCI78656.1"/>
    </source>
</evidence>
<reference evidence="2" key="1">
    <citation type="submission" date="2019-04" db="EMBL/GenBank/DDBJ databases">
        <title>Complete genome sequence of Sphingomonas sp. W1-2-3.</title>
        <authorList>
            <person name="Im W.T."/>
        </authorList>
    </citation>
    <scope>NUCLEOTIDE SEQUENCE [LARGE SCALE GENOMIC DNA]</scope>
    <source>
        <strain evidence="2">W1-2-3</strain>
    </source>
</reference>
<dbReference type="InterPro" id="IPR002871">
    <property type="entry name" value="NIF_FeS_clus_asmbl_NifU_N"/>
</dbReference>
<dbReference type="RefSeq" id="WP_222873414.1">
    <property type="nucleotide sequence ID" value="NZ_CP039704.1"/>
</dbReference>
<dbReference type="GO" id="GO:0016226">
    <property type="term" value="P:iron-sulfur cluster assembly"/>
    <property type="evidence" value="ECO:0007669"/>
    <property type="project" value="InterPro"/>
</dbReference>
<dbReference type="SUPFAM" id="SSF82649">
    <property type="entry name" value="SufE/NifU"/>
    <property type="match status" value="1"/>
</dbReference>
<dbReference type="Gene3D" id="3.90.1010.10">
    <property type="match status" value="1"/>
</dbReference>
<dbReference type="GO" id="GO:0005506">
    <property type="term" value="F:iron ion binding"/>
    <property type="evidence" value="ECO:0007669"/>
    <property type="project" value="InterPro"/>
</dbReference>
<organism evidence="1 2">
    <name type="scientific">Hankyongella ginsenosidimutans</name>
    <dbReference type="NCBI Taxonomy" id="1763828"/>
    <lineage>
        <taxon>Bacteria</taxon>
        <taxon>Pseudomonadati</taxon>
        <taxon>Pseudomonadota</taxon>
        <taxon>Alphaproteobacteria</taxon>
        <taxon>Sphingomonadales</taxon>
        <taxon>Sphingomonadaceae</taxon>
        <taxon>Hankyongella</taxon>
    </lineage>
</organism>
<dbReference type="Proteomes" id="UP000298714">
    <property type="component" value="Chromosome"/>
</dbReference>
<dbReference type="KEGG" id="hgn:E6W36_00470"/>
<gene>
    <name evidence="1" type="ORF">E6W36_00470</name>
</gene>
<sequence length="145" mass="15148">MSEQLYNTRILRLAASIPHHERLARPQASVTKVSPICGSRVIVDVAARDGVVIDFGQEVRACALGQASAAILGEGVLGRSLAELAEARGQLRALLGGAQIAPQDPFTALEIFTPAVPHRARHASILLAWDAVVEAVQQAASAAAA</sequence>
<dbReference type="CDD" id="cd06664">
    <property type="entry name" value="IscU_like"/>
    <property type="match status" value="1"/>
</dbReference>
<keyword evidence="2" id="KW-1185">Reference proteome</keyword>
<dbReference type="GO" id="GO:0051536">
    <property type="term" value="F:iron-sulfur cluster binding"/>
    <property type="evidence" value="ECO:0007669"/>
    <property type="project" value="InterPro"/>
</dbReference>
<evidence type="ECO:0000313" key="2">
    <source>
        <dbReference type="Proteomes" id="UP000298714"/>
    </source>
</evidence>
<accession>A0A4D7CAY5</accession>
<dbReference type="AlphaFoldDB" id="A0A4D7CAY5"/>
<proteinExistence type="predicted"/>
<name>A0A4D7CAY5_9SPHN</name>
<protein>
    <submittedName>
        <fullName evidence="1">Iron-sulfur cluster assembly scaffold protein</fullName>
    </submittedName>
</protein>